<proteinExistence type="predicted"/>
<feature type="region of interest" description="Disordered" evidence="1">
    <location>
        <begin position="83"/>
        <end position="109"/>
    </location>
</feature>
<reference evidence="3 4" key="1">
    <citation type="journal article" date="2017" name="Front. Microbiol.">
        <title>New Insights into the Diversity of the Genus Faecalibacterium.</title>
        <authorList>
            <person name="Benevides L."/>
            <person name="Burman S."/>
            <person name="Martin R."/>
            <person name="Robert V."/>
            <person name="Thomas M."/>
            <person name="Miquel S."/>
            <person name="Chain F."/>
            <person name="Sokol H."/>
            <person name="Bermudez-Humaran L.G."/>
            <person name="Morrison M."/>
            <person name="Langella P."/>
            <person name="Azevedo V.A."/>
            <person name="Chatel J.M."/>
            <person name="Soares S."/>
        </authorList>
    </citation>
    <scope>NUCLEOTIDE SEQUENCE [LARGE SCALE GENOMIC DNA]</scope>
    <source>
        <strain evidence="3 4">AHMP21</strain>
    </source>
</reference>
<evidence type="ECO:0000256" key="1">
    <source>
        <dbReference type="SAM" id="MobiDB-lite"/>
    </source>
</evidence>
<feature type="compositionally biased region" description="Basic and acidic residues" evidence="1">
    <location>
        <begin position="89"/>
        <end position="106"/>
    </location>
</feature>
<name>A0A2A7B6L8_9FIRM</name>
<dbReference type="Pfam" id="PF25223">
    <property type="entry name" value="DUF7841"/>
    <property type="match status" value="1"/>
</dbReference>
<dbReference type="Proteomes" id="UP000220904">
    <property type="component" value="Unassembled WGS sequence"/>
</dbReference>
<feature type="compositionally biased region" description="Basic and acidic residues" evidence="1">
    <location>
        <begin position="11"/>
        <end position="40"/>
    </location>
</feature>
<feature type="region of interest" description="Disordered" evidence="1">
    <location>
        <begin position="1"/>
        <end position="40"/>
    </location>
</feature>
<comment type="caution">
    <text evidence="3">The sequence shown here is derived from an EMBL/GenBank/DDBJ whole genome shotgun (WGS) entry which is preliminary data.</text>
</comment>
<evidence type="ECO:0000313" key="4">
    <source>
        <dbReference type="Proteomes" id="UP000220904"/>
    </source>
</evidence>
<dbReference type="InterPro" id="IPR057163">
    <property type="entry name" value="DUF7841"/>
</dbReference>
<gene>
    <name evidence="3" type="ORF">CHR60_10055</name>
</gene>
<dbReference type="EMBL" id="NOUV01000014">
    <property type="protein sequence ID" value="PDX87044.1"/>
    <property type="molecule type" value="Genomic_DNA"/>
</dbReference>
<evidence type="ECO:0000313" key="3">
    <source>
        <dbReference type="EMBL" id="PDX87044.1"/>
    </source>
</evidence>
<organism evidence="3 4">
    <name type="scientific">Faecalibacterium prausnitzii</name>
    <dbReference type="NCBI Taxonomy" id="853"/>
    <lineage>
        <taxon>Bacteria</taxon>
        <taxon>Bacillati</taxon>
        <taxon>Bacillota</taxon>
        <taxon>Clostridia</taxon>
        <taxon>Eubacteriales</taxon>
        <taxon>Oscillospiraceae</taxon>
        <taxon>Faecalibacterium</taxon>
    </lineage>
</organism>
<evidence type="ECO:0000259" key="2">
    <source>
        <dbReference type="Pfam" id="PF25223"/>
    </source>
</evidence>
<feature type="region of interest" description="Disordered" evidence="1">
    <location>
        <begin position="47"/>
        <end position="66"/>
    </location>
</feature>
<protein>
    <recommendedName>
        <fullName evidence="2">DUF7841 domain-containing protein</fullName>
    </recommendedName>
</protein>
<accession>A0A2A7B6L8</accession>
<dbReference type="AlphaFoldDB" id="A0A2A7B6L8"/>
<sequence>MGKTNFRRMMMLRDHDRDREPERDRLEEERDRREREMERRLRKLEGDNDRYPYYPQEENRYIDPYPIPRYPDVENERRMPQIGFSQNGEWDKRSGQYERGGADSRSIKMPRPHLSYDEAEEWCDNMINADGTKGCHWTLEQTQDVAKQRNINCDPNDFWAAMNMMYSDYCTVARSYSADNQNFYADMAAAFLRDKDAGPGKIVKYLDVIVDG</sequence>
<feature type="domain" description="DUF7841" evidence="2">
    <location>
        <begin position="110"/>
        <end position="206"/>
    </location>
</feature>